<evidence type="ECO:0000313" key="2">
    <source>
        <dbReference type="EMBL" id="EFB26248.1"/>
    </source>
</evidence>
<proteinExistence type="predicted"/>
<feature type="non-terminal residue" evidence="2">
    <location>
        <position position="1"/>
    </location>
</feature>
<organism evidence="2">
    <name type="scientific">Ailuropoda melanoleuca</name>
    <name type="common">Giant panda</name>
    <dbReference type="NCBI Taxonomy" id="9646"/>
    <lineage>
        <taxon>Eukaryota</taxon>
        <taxon>Metazoa</taxon>
        <taxon>Chordata</taxon>
        <taxon>Craniata</taxon>
        <taxon>Vertebrata</taxon>
        <taxon>Euteleostomi</taxon>
        <taxon>Mammalia</taxon>
        <taxon>Eutheria</taxon>
        <taxon>Laurasiatheria</taxon>
        <taxon>Carnivora</taxon>
        <taxon>Caniformia</taxon>
        <taxon>Ursidae</taxon>
        <taxon>Ailuropoda</taxon>
    </lineage>
</organism>
<dbReference type="AlphaFoldDB" id="D2H4T6"/>
<dbReference type="GO" id="GO:0048240">
    <property type="term" value="P:sperm capacitation"/>
    <property type="evidence" value="ECO:0007669"/>
    <property type="project" value="InterPro"/>
</dbReference>
<gene>
    <name evidence="2" type="ORF">PANDA_004847</name>
</gene>
<name>D2H4T6_AILME</name>
<dbReference type="EMBL" id="GL192492">
    <property type="protein sequence ID" value="EFB26248.1"/>
    <property type="molecule type" value="Genomic_DNA"/>
</dbReference>
<dbReference type="InterPro" id="IPR039019">
    <property type="entry name" value="CATSPERZ"/>
</dbReference>
<feature type="region of interest" description="Disordered" evidence="1">
    <location>
        <begin position="25"/>
        <end position="81"/>
    </location>
</feature>
<dbReference type="InParanoid" id="D2H4T6"/>
<dbReference type="PANTHER" id="PTHR42155:SF1">
    <property type="entry name" value="CATION CHANNEL SPERM-ASSOCIATED AUXILIARY SUBUNIT ZETA"/>
    <property type="match status" value="1"/>
</dbReference>
<dbReference type="GO" id="GO:0036128">
    <property type="term" value="C:CatSper complex"/>
    <property type="evidence" value="ECO:0007669"/>
    <property type="project" value="InterPro"/>
</dbReference>
<dbReference type="GO" id="GO:0097228">
    <property type="term" value="C:sperm principal piece"/>
    <property type="evidence" value="ECO:0007669"/>
    <property type="project" value="TreeGrafter"/>
</dbReference>
<reference evidence="2" key="1">
    <citation type="journal article" date="2009" name="Nature">
        <title>The sequence and de novo assembly of the giant panda genome.</title>
        <authorList>
            <person name="Li R."/>
            <person name="Fan W."/>
            <person name="Tian G."/>
            <person name="Zhu H."/>
            <person name="He L."/>
            <person name="Cai J."/>
            <person name="Huang Q."/>
            <person name="Li J."/>
            <person name="Wang J."/>
        </authorList>
    </citation>
    <scope>NUCLEOTIDE SEQUENCE</scope>
</reference>
<dbReference type="PANTHER" id="PTHR42155">
    <property type="entry name" value="CATION CHANNEL SPERM-ASSOCIATED PROTEIN SUBUNIT ZETA"/>
    <property type="match status" value="1"/>
</dbReference>
<accession>D2H4T6</accession>
<dbReference type="GO" id="GO:0030317">
    <property type="term" value="P:flagellated sperm motility"/>
    <property type="evidence" value="ECO:0007669"/>
    <property type="project" value="InterPro"/>
</dbReference>
<feature type="compositionally biased region" description="Acidic residues" evidence="1">
    <location>
        <begin position="61"/>
        <end position="71"/>
    </location>
</feature>
<feature type="non-terminal residue" evidence="2">
    <location>
        <position position="104"/>
    </location>
</feature>
<evidence type="ECO:0000256" key="1">
    <source>
        <dbReference type="SAM" id="MobiDB-lite"/>
    </source>
</evidence>
<protein>
    <submittedName>
        <fullName evidence="2">Uncharacterized protein</fullName>
    </submittedName>
</protein>
<sequence>GSDISSPDNDIRNLWTRATLSQPNLNVPRSRVGEDSDVEGSSSGTKSRRWYNQKAPRDSDGSWEEWDDGEDKDSFRQEDLNEPSLLELELRRAGSLGSRLEEEE</sequence>